<dbReference type="InterPro" id="IPR041222">
    <property type="entry name" value="PriA_3primeBD"/>
</dbReference>
<feature type="domain" description="Helicase ATP-binding" evidence="13">
    <location>
        <begin position="204"/>
        <end position="370"/>
    </location>
</feature>
<keyword evidence="6" id="KW-0347">Helicase</keyword>
<dbReference type="OrthoDB" id="8123446at2759"/>
<keyword evidence="3" id="KW-0479">Metal-binding</keyword>
<dbReference type="InterPro" id="IPR041236">
    <property type="entry name" value="PriA_C"/>
</dbReference>
<comment type="catalytic activity">
    <reaction evidence="12">
        <text>ATP + H2O = ADP + phosphate + H(+)</text>
        <dbReference type="Rhea" id="RHEA:13065"/>
        <dbReference type="ChEBI" id="CHEBI:15377"/>
        <dbReference type="ChEBI" id="CHEBI:15378"/>
        <dbReference type="ChEBI" id="CHEBI:30616"/>
        <dbReference type="ChEBI" id="CHEBI:43474"/>
        <dbReference type="ChEBI" id="CHEBI:456216"/>
        <dbReference type="EC" id="5.6.2.4"/>
    </reaction>
</comment>
<dbReference type="InterPro" id="IPR001650">
    <property type="entry name" value="Helicase_C-like"/>
</dbReference>
<dbReference type="Pfam" id="PF00270">
    <property type="entry name" value="DEAD"/>
    <property type="match status" value="1"/>
</dbReference>
<dbReference type="GO" id="GO:0006302">
    <property type="term" value="P:double-strand break repair"/>
    <property type="evidence" value="ECO:0007669"/>
    <property type="project" value="InterPro"/>
</dbReference>
<dbReference type="InterPro" id="IPR014001">
    <property type="entry name" value="Helicase_ATP-bd"/>
</dbReference>
<evidence type="ECO:0000256" key="4">
    <source>
        <dbReference type="ARBA" id="ARBA00022741"/>
    </source>
</evidence>
<evidence type="ECO:0000256" key="1">
    <source>
        <dbReference type="ARBA" id="ARBA00022515"/>
    </source>
</evidence>
<reference evidence="14" key="1">
    <citation type="submission" date="2020-11" db="EMBL/GenBank/DDBJ databases">
        <authorList>
            <person name="Tran Van P."/>
        </authorList>
    </citation>
    <scope>NUCLEOTIDE SEQUENCE</scope>
</reference>
<dbReference type="FunFam" id="3.40.50.300:FF:000489">
    <property type="entry name" value="Primosome assembly protein PriA"/>
    <property type="match status" value="1"/>
</dbReference>
<proteinExistence type="inferred from homology"/>
<dbReference type="GO" id="GO:0006310">
    <property type="term" value="P:DNA recombination"/>
    <property type="evidence" value="ECO:0007669"/>
    <property type="project" value="InterPro"/>
</dbReference>
<organism evidence="14">
    <name type="scientific">Cyprideis torosa</name>
    <dbReference type="NCBI Taxonomy" id="163714"/>
    <lineage>
        <taxon>Eukaryota</taxon>
        <taxon>Metazoa</taxon>
        <taxon>Ecdysozoa</taxon>
        <taxon>Arthropoda</taxon>
        <taxon>Crustacea</taxon>
        <taxon>Oligostraca</taxon>
        <taxon>Ostracoda</taxon>
        <taxon>Podocopa</taxon>
        <taxon>Podocopida</taxon>
        <taxon>Cytherocopina</taxon>
        <taxon>Cytheroidea</taxon>
        <taxon>Cytherideidae</taxon>
        <taxon>Cyprideis</taxon>
    </lineage>
</organism>
<gene>
    <name evidence="14" type="ORF">CTOB1V02_LOCUS13456</name>
</gene>
<evidence type="ECO:0000256" key="6">
    <source>
        <dbReference type="ARBA" id="ARBA00022806"/>
    </source>
</evidence>
<keyword evidence="1" id="KW-0639">Primosome</keyword>
<keyword evidence="8" id="KW-0067">ATP-binding</keyword>
<keyword evidence="5" id="KW-0378">Hydrolase</keyword>
<keyword evidence="4" id="KW-0547">Nucleotide-binding</keyword>
<evidence type="ECO:0000313" key="14">
    <source>
        <dbReference type="EMBL" id="CAD7235641.1"/>
    </source>
</evidence>
<dbReference type="EMBL" id="OB673924">
    <property type="protein sequence ID" value="CAD7235641.1"/>
    <property type="molecule type" value="Genomic_DNA"/>
</dbReference>
<keyword evidence="9" id="KW-0238">DNA-binding</keyword>
<dbReference type="InterPro" id="IPR027417">
    <property type="entry name" value="P-loop_NTPase"/>
</dbReference>
<dbReference type="EC" id="5.6.2.4" evidence="11"/>
<dbReference type="GO" id="GO:0006270">
    <property type="term" value="P:DNA replication initiation"/>
    <property type="evidence" value="ECO:0007669"/>
    <property type="project" value="TreeGrafter"/>
</dbReference>
<dbReference type="InterPro" id="IPR005259">
    <property type="entry name" value="PriA"/>
</dbReference>
<keyword evidence="10" id="KW-0413">Isomerase</keyword>
<dbReference type="PANTHER" id="PTHR30580:SF0">
    <property type="entry name" value="PRIMOSOMAL PROTEIN N"/>
    <property type="match status" value="1"/>
</dbReference>
<dbReference type="InterPro" id="IPR011545">
    <property type="entry name" value="DEAD/DEAH_box_helicase_dom"/>
</dbReference>
<dbReference type="InterPro" id="IPR040498">
    <property type="entry name" value="PriA_CRR"/>
</dbReference>
<dbReference type="AlphaFoldDB" id="A0A7R8WPD9"/>
<dbReference type="SMART" id="SM00487">
    <property type="entry name" value="DEXDc"/>
    <property type="match status" value="1"/>
</dbReference>
<evidence type="ECO:0000256" key="12">
    <source>
        <dbReference type="ARBA" id="ARBA00048988"/>
    </source>
</evidence>
<evidence type="ECO:0000256" key="11">
    <source>
        <dbReference type="ARBA" id="ARBA00034808"/>
    </source>
</evidence>
<dbReference type="NCBIfam" id="NF004070">
    <property type="entry name" value="PRK05580.2-2"/>
    <property type="match status" value="1"/>
</dbReference>
<evidence type="ECO:0000256" key="2">
    <source>
        <dbReference type="ARBA" id="ARBA00022705"/>
    </source>
</evidence>
<dbReference type="GO" id="GO:0005524">
    <property type="term" value="F:ATP binding"/>
    <property type="evidence" value="ECO:0007669"/>
    <property type="project" value="UniProtKB-KW"/>
</dbReference>
<dbReference type="GO" id="GO:0046872">
    <property type="term" value="F:metal ion binding"/>
    <property type="evidence" value="ECO:0007669"/>
    <property type="project" value="UniProtKB-KW"/>
</dbReference>
<protein>
    <recommendedName>
        <fullName evidence="11">DNA 3'-5' helicase</fullName>
        <ecNumber evidence="11">5.6.2.4</ecNumber>
    </recommendedName>
</protein>
<evidence type="ECO:0000256" key="9">
    <source>
        <dbReference type="ARBA" id="ARBA00023125"/>
    </source>
</evidence>
<dbReference type="HAMAP" id="MF_00983">
    <property type="entry name" value="PriA"/>
    <property type="match status" value="1"/>
</dbReference>
<dbReference type="GO" id="GO:0003677">
    <property type="term" value="F:DNA binding"/>
    <property type="evidence" value="ECO:0007669"/>
    <property type="project" value="UniProtKB-KW"/>
</dbReference>
<dbReference type="GO" id="GO:0006269">
    <property type="term" value="P:DNA replication, synthesis of primer"/>
    <property type="evidence" value="ECO:0007669"/>
    <property type="project" value="UniProtKB-KW"/>
</dbReference>
<dbReference type="PROSITE" id="PS51192">
    <property type="entry name" value="HELICASE_ATP_BIND_1"/>
    <property type="match status" value="1"/>
</dbReference>
<dbReference type="Pfam" id="PF18319">
    <property type="entry name" value="Zn_ribbon_PriA"/>
    <property type="match status" value="1"/>
</dbReference>
<dbReference type="CDD" id="cd17929">
    <property type="entry name" value="DEXHc_priA"/>
    <property type="match status" value="1"/>
</dbReference>
<evidence type="ECO:0000259" key="13">
    <source>
        <dbReference type="PROSITE" id="PS51192"/>
    </source>
</evidence>
<dbReference type="Pfam" id="PF18074">
    <property type="entry name" value="PriA_C"/>
    <property type="match status" value="1"/>
</dbReference>
<dbReference type="Pfam" id="PF00271">
    <property type="entry name" value="Helicase_C"/>
    <property type="match status" value="1"/>
</dbReference>
<sequence>MSTNKAVLTPYPIDKAYDYSLPEHIEAGAGDYVCVPLGSREIPAVVWGEGAGDVKPEKIKSILSKYDLPPLPEVHRKFLDWMAGYTMAPKGSVLKLTLSVPKALEPPATITGYVIGENKPDETGVSPAAKRILDVAQDGLPRRASELADAAGCSTGVIKTLHNKGFLKTIELQTPPPCRVPDAERAGALLSTPQRECADTLVGMVKGEKYSAALLDGVTGAGKTEVYFEAVAQVLRQNKQVLILLPEIALSNAFLDRFKSRFGCAPALWHSSLSVAKRKTTWRGVAEGQSRVIIGARSALFLPFSDLGLIIVDEEHDPAYKQEEGVIYHARDMAVVRANLGKFPIVMVSATPSLETMQNAWAGRYAHLSLPDRHGGASLPDIHLIDLKKDKPEDRQHFIAPTLEKAVAEAIEKGQQALLFLNRRGYAPLTLCRHCGHRFQCPRCTAWLIEHRRTGKLHCHHCDHYMKMPDQCPECGEVDSLAACGPGVERVLEEVKEIFPEARVSVLSSDTATTHEELKTKLDEIQNGEVDIIIGTQIIAKGHHFPKLTCVGVIDADLGLTGGDLRATERVYQLLHQVAGRAGREVEKGVVYLQTFSPETRVMQALASGDRDDFLEVELSEREVSNMPPFSRLVGIIVSGRDEKEVEQAAMVLGRAAPQGEKIQTLGPAEAPMYRLRGKFRRRLLVRAEKSIDIQKAIKHWISGVKLPSKIRVQIDIDPQSFY</sequence>
<dbReference type="InterPro" id="IPR042115">
    <property type="entry name" value="PriA_3primeBD_sf"/>
</dbReference>
<dbReference type="SUPFAM" id="SSF52540">
    <property type="entry name" value="P-loop containing nucleoside triphosphate hydrolases"/>
    <property type="match status" value="1"/>
</dbReference>
<evidence type="ECO:0000256" key="5">
    <source>
        <dbReference type="ARBA" id="ARBA00022801"/>
    </source>
</evidence>
<dbReference type="GO" id="GO:0043138">
    <property type="term" value="F:3'-5' DNA helicase activity"/>
    <property type="evidence" value="ECO:0007669"/>
    <property type="project" value="UniProtKB-EC"/>
</dbReference>
<keyword evidence="2" id="KW-0235">DNA replication</keyword>
<dbReference type="SMART" id="SM00490">
    <property type="entry name" value="HELICc"/>
    <property type="match status" value="1"/>
</dbReference>
<dbReference type="Pfam" id="PF17764">
    <property type="entry name" value="PriA_3primeBD"/>
    <property type="match status" value="1"/>
</dbReference>
<dbReference type="GO" id="GO:0016787">
    <property type="term" value="F:hydrolase activity"/>
    <property type="evidence" value="ECO:0007669"/>
    <property type="project" value="UniProtKB-KW"/>
</dbReference>
<evidence type="ECO:0000256" key="10">
    <source>
        <dbReference type="ARBA" id="ARBA00023235"/>
    </source>
</evidence>
<evidence type="ECO:0000256" key="8">
    <source>
        <dbReference type="ARBA" id="ARBA00022840"/>
    </source>
</evidence>
<keyword evidence="7" id="KW-0862">Zinc</keyword>
<dbReference type="Gene3D" id="3.40.1440.60">
    <property type="entry name" value="PriA, 3(prime) DNA-binding domain"/>
    <property type="match status" value="1"/>
</dbReference>
<dbReference type="PANTHER" id="PTHR30580">
    <property type="entry name" value="PRIMOSOMAL PROTEIN N"/>
    <property type="match status" value="1"/>
</dbReference>
<dbReference type="NCBIfam" id="TIGR00595">
    <property type="entry name" value="priA"/>
    <property type="match status" value="1"/>
</dbReference>
<dbReference type="Gene3D" id="3.40.50.300">
    <property type="entry name" value="P-loop containing nucleotide triphosphate hydrolases"/>
    <property type="match status" value="2"/>
</dbReference>
<accession>A0A7R8WPD9</accession>
<evidence type="ECO:0000256" key="7">
    <source>
        <dbReference type="ARBA" id="ARBA00022833"/>
    </source>
</evidence>
<evidence type="ECO:0000256" key="3">
    <source>
        <dbReference type="ARBA" id="ARBA00022723"/>
    </source>
</evidence>
<name>A0A7R8WPD9_9CRUS</name>